<keyword evidence="2 6" id="KW-0489">Methyltransferase</keyword>
<dbReference type="GO" id="GO:0003723">
    <property type="term" value="F:RNA binding"/>
    <property type="evidence" value="ECO:0007669"/>
    <property type="project" value="InterPro"/>
</dbReference>
<feature type="domain" description="MRM3-like substrate binding" evidence="5">
    <location>
        <begin position="96"/>
        <end position="177"/>
    </location>
</feature>
<organism evidence="6 7">
    <name type="scientific">Stegodyphus mimosarum</name>
    <name type="common">African social velvet spider</name>
    <dbReference type="NCBI Taxonomy" id="407821"/>
    <lineage>
        <taxon>Eukaryota</taxon>
        <taxon>Metazoa</taxon>
        <taxon>Ecdysozoa</taxon>
        <taxon>Arthropoda</taxon>
        <taxon>Chelicerata</taxon>
        <taxon>Arachnida</taxon>
        <taxon>Araneae</taxon>
        <taxon>Araneomorphae</taxon>
        <taxon>Entelegynae</taxon>
        <taxon>Eresoidea</taxon>
        <taxon>Eresidae</taxon>
        <taxon>Stegodyphus</taxon>
    </lineage>
</organism>
<reference evidence="6 7" key="1">
    <citation type="submission" date="2013-11" db="EMBL/GenBank/DDBJ databases">
        <title>Genome sequencing of Stegodyphus mimosarum.</title>
        <authorList>
            <person name="Bechsgaard J."/>
        </authorList>
    </citation>
    <scope>NUCLEOTIDE SEQUENCE [LARGE SCALE GENOMIC DNA]</scope>
</reference>
<dbReference type="Pfam" id="PF22435">
    <property type="entry name" value="MRM3-like_sub_bind"/>
    <property type="match status" value="1"/>
</dbReference>
<feature type="domain" description="tRNA/rRNA methyltransferase SpoU type" evidence="4">
    <location>
        <begin position="197"/>
        <end position="398"/>
    </location>
</feature>
<evidence type="ECO:0000313" key="7">
    <source>
        <dbReference type="Proteomes" id="UP000054359"/>
    </source>
</evidence>
<dbReference type="OrthoDB" id="270651at2759"/>
<comment type="similarity">
    <text evidence="1">Belongs to the class IV-like SAM-binding methyltransferase superfamily. RNA methyltransferase TrmH family.</text>
</comment>
<evidence type="ECO:0000256" key="2">
    <source>
        <dbReference type="ARBA" id="ARBA00022603"/>
    </source>
</evidence>
<dbReference type="InterPro" id="IPR051259">
    <property type="entry name" value="rRNA_Methyltransferase"/>
</dbReference>
<dbReference type="PANTHER" id="PTHR43191">
    <property type="entry name" value="RRNA METHYLTRANSFERASE 3"/>
    <property type="match status" value="1"/>
</dbReference>
<dbReference type="Gene3D" id="3.30.1330.30">
    <property type="match status" value="1"/>
</dbReference>
<evidence type="ECO:0000259" key="5">
    <source>
        <dbReference type="Pfam" id="PF22435"/>
    </source>
</evidence>
<dbReference type="PANTHER" id="PTHR43191:SF2">
    <property type="entry name" value="RRNA METHYLTRANSFERASE 3, MITOCHONDRIAL"/>
    <property type="match status" value="1"/>
</dbReference>
<dbReference type="STRING" id="407821.A0A087TIX8"/>
<sequence>MTSTLISRTVYKLCYLYTPCRTYGKNVLRRKPIRVLNVPEDGVRLLRDDTFDESKQLAKISPEMQQNHLTTEVTKEKKIIVPPYEKLQKNDARFTKTLAMIKNRKRREKSGLILLEGKRLINDAIGVGIEMKTLYFSREEDLAAIKIKDPENVELHKVFYKTLSLWSELETSPGVMGIFKRPSADDLNVLSDPAIPVTVICDNIRDPGNLGSVIRNAAAAGCENILMLKGCVDPWETKVLRAGCGGHFRIPFVYDIEWNHIYNYIPKDSKIFIADNSVDIDIGSSTSEFISFDETDENSEDMRYVTFNEHNQPLFVDESYSEPTELEKFEDINLPCHLYTSIKYPRKNIILYVGGETHGVDPRIVKLACDYGGRKVKIPLENEMDSLNSSFAMTIVLYEIKRQMKEEYVLKQ</sequence>
<dbReference type="OMA" id="FLKFHKY"/>
<dbReference type="SUPFAM" id="SSF55315">
    <property type="entry name" value="L30e-like"/>
    <property type="match status" value="1"/>
</dbReference>
<evidence type="ECO:0000313" key="6">
    <source>
        <dbReference type="EMBL" id="KFM65067.1"/>
    </source>
</evidence>
<protein>
    <submittedName>
        <fullName evidence="6">RNA methyltransferase-like protein 1</fullName>
    </submittedName>
</protein>
<evidence type="ECO:0000256" key="3">
    <source>
        <dbReference type="ARBA" id="ARBA00022679"/>
    </source>
</evidence>
<dbReference type="GO" id="GO:0032259">
    <property type="term" value="P:methylation"/>
    <property type="evidence" value="ECO:0007669"/>
    <property type="project" value="UniProtKB-KW"/>
</dbReference>
<dbReference type="InterPro" id="IPR001537">
    <property type="entry name" value="SpoU_MeTrfase"/>
</dbReference>
<evidence type="ECO:0000256" key="1">
    <source>
        <dbReference type="ARBA" id="ARBA00007228"/>
    </source>
</evidence>
<gene>
    <name evidence="6" type="ORF">X975_11395</name>
</gene>
<dbReference type="Gene3D" id="3.40.1280.10">
    <property type="match status" value="1"/>
</dbReference>
<dbReference type="InterPro" id="IPR029028">
    <property type="entry name" value="Alpha/beta_knot_MTases"/>
</dbReference>
<dbReference type="GO" id="GO:0006396">
    <property type="term" value="P:RNA processing"/>
    <property type="evidence" value="ECO:0007669"/>
    <property type="project" value="InterPro"/>
</dbReference>
<proteinExistence type="inferred from homology"/>
<dbReference type="InterPro" id="IPR029064">
    <property type="entry name" value="Ribosomal_eL30-like_sf"/>
</dbReference>
<keyword evidence="3 6" id="KW-0808">Transferase</keyword>
<dbReference type="InterPro" id="IPR053888">
    <property type="entry name" value="MRM3-like_sub_bind"/>
</dbReference>
<dbReference type="Pfam" id="PF00588">
    <property type="entry name" value="SpoU_methylase"/>
    <property type="match status" value="1"/>
</dbReference>
<evidence type="ECO:0000259" key="4">
    <source>
        <dbReference type="Pfam" id="PF00588"/>
    </source>
</evidence>
<name>A0A087TIX8_STEMI</name>
<dbReference type="CDD" id="cd18106">
    <property type="entry name" value="SpoU-like_RNMTL1"/>
    <property type="match status" value="1"/>
</dbReference>
<dbReference type="AlphaFoldDB" id="A0A087TIX8"/>
<dbReference type="SUPFAM" id="SSF75217">
    <property type="entry name" value="alpha/beta knot"/>
    <property type="match status" value="1"/>
</dbReference>
<dbReference type="InterPro" id="IPR029026">
    <property type="entry name" value="tRNA_m1G_MTases_N"/>
</dbReference>
<dbReference type="GO" id="GO:0008173">
    <property type="term" value="F:RNA methyltransferase activity"/>
    <property type="evidence" value="ECO:0007669"/>
    <property type="project" value="InterPro"/>
</dbReference>
<keyword evidence="7" id="KW-1185">Reference proteome</keyword>
<accession>A0A087TIX8</accession>
<feature type="non-terminal residue" evidence="6">
    <location>
        <position position="412"/>
    </location>
</feature>
<dbReference type="EMBL" id="KK115414">
    <property type="protein sequence ID" value="KFM65067.1"/>
    <property type="molecule type" value="Genomic_DNA"/>
</dbReference>
<dbReference type="Proteomes" id="UP000054359">
    <property type="component" value="Unassembled WGS sequence"/>
</dbReference>